<dbReference type="SUPFAM" id="SSF49503">
    <property type="entry name" value="Cupredoxins"/>
    <property type="match status" value="1"/>
</dbReference>
<keyword evidence="2" id="KW-1015">Disulfide bond</keyword>
<feature type="chain" id="PRO_5042865939" description="Phytocyanin domain-containing protein" evidence="6">
    <location>
        <begin position="25"/>
        <end position="168"/>
    </location>
</feature>
<evidence type="ECO:0000313" key="9">
    <source>
        <dbReference type="Proteomes" id="UP001374584"/>
    </source>
</evidence>
<reference evidence="8 9" key="1">
    <citation type="submission" date="2024-01" db="EMBL/GenBank/DDBJ databases">
        <title>The genomes of 5 underutilized Papilionoideae crops provide insights into root nodulation and disease resistanc.</title>
        <authorList>
            <person name="Jiang F."/>
        </authorList>
    </citation>
    <scope>NUCLEOTIDE SEQUENCE [LARGE SCALE GENOMIC DNA]</scope>
    <source>
        <strain evidence="8">JINMINGXINNONG_FW02</strain>
        <tissue evidence="8">Leaves</tissue>
    </source>
</reference>
<dbReference type="GO" id="GO:0005886">
    <property type="term" value="C:plasma membrane"/>
    <property type="evidence" value="ECO:0007669"/>
    <property type="project" value="TreeGrafter"/>
</dbReference>
<dbReference type="PROSITE" id="PS51485">
    <property type="entry name" value="PHYTOCYANIN"/>
    <property type="match status" value="1"/>
</dbReference>
<keyword evidence="1 6" id="KW-0732">Signal</keyword>
<evidence type="ECO:0000256" key="3">
    <source>
        <dbReference type="ARBA" id="ARBA00023180"/>
    </source>
</evidence>
<organism evidence="8 9">
    <name type="scientific">Phaseolus coccineus</name>
    <name type="common">Scarlet runner bean</name>
    <name type="synonym">Phaseolus multiflorus</name>
    <dbReference type="NCBI Taxonomy" id="3886"/>
    <lineage>
        <taxon>Eukaryota</taxon>
        <taxon>Viridiplantae</taxon>
        <taxon>Streptophyta</taxon>
        <taxon>Embryophyta</taxon>
        <taxon>Tracheophyta</taxon>
        <taxon>Spermatophyta</taxon>
        <taxon>Magnoliopsida</taxon>
        <taxon>eudicotyledons</taxon>
        <taxon>Gunneridae</taxon>
        <taxon>Pentapetalae</taxon>
        <taxon>rosids</taxon>
        <taxon>fabids</taxon>
        <taxon>Fabales</taxon>
        <taxon>Fabaceae</taxon>
        <taxon>Papilionoideae</taxon>
        <taxon>50 kb inversion clade</taxon>
        <taxon>NPAAA clade</taxon>
        <taxon>indigoferoid/millettioid clade</taxon>
        <taxon>Phaseoleae</taxon>
        <taxon>Phaseolus</taxon>
    </lineage>
</organism>
<evidence type="ECO:0000259" key="7">
    <source>
        <dbReference type="PROSITE" id="PS51485"/>
    </source>
</evidence>
<accession>A0AAN9QFY2</accession>
<sequence length="168" mass="19462">MEVRREIILCLLMTITMGCYKVEGREPVLHRVGGGRYTWTPKTNFTNWASHENFYKGDWLYFGFDKLRYNVLEVNKTNYENCIDKNFIRNITKGGRDVVQLLEARTYYFLCGRGFCSQGMKMAIKVVEPTLQPSPSTLSNKALHSTRIINTKLIMFLVTVLIMDVCVI</sequence>
<feature type="domain" description="Phytocyanin" evidence="7">
    <location>
        <begin position="28"/>
        <end position="128"/>
    </location>
</feature>
<dbReference type="InterPro" id="IPR003245">
    <property type="entry name" value="Phytocyanin_dom"/>
</dbReference>
<evidence type="ECO:0000313" key="8">
    <source>
        <dbReference type="EMBL" id="KAK7333827.1"/>
    </source>
</evidence>
<dbReference type="FunFam" id="2.60.40.420:FF:000018">
    <property type="entry name" value="Lamin-like protein"/>
    <property type="match status" value="1"/>
</dbReference>
<dbReference type="PANTHER" id="PTHR33021:SF262">
    <property type="entry name" value="EARLY NODULIN-LIKE PROTEIN 20"/>
    <property type="match status" value="1"/>
</dbReference>
<evidence type="ECO:0000256" key="2">
    <source>
        <dbReference type="ARBA" id="ARBA00023157"/>
    </source>
</evidence>
<proteinExistence type="inferred from homology"/>
<dbReference type="AlphaFoldDB" id="A0AAN9QFY2"/>
<comment type="caution">
    <text evidence="8">The sequence shown here is derived from an EMBL/GenBank/DDBJ whole genome shotgun (WGS) entry which is preliminary data.</text>
</comment>
<comment type="similarity">
    <text evidence="4">Belongs to the early nodulin-like (ENODL) family.</text>
</comment>
<evidence type="ECO:0000256" key="1">
    <source>
        <dbReference type="ARBA" id="ARBA00022729"/>
    </source>
</evidence>
<keyword evidence="3" id="KW-0325">Glycoprotein</keyword>
<dbReference type="PROSITE" id="PS51257">
    <property type="entry name" value="PROKAR_LIPOPROTEIN"/>
    <property type="match status" value="1"/>
</dbReference>
<dbReference type="Pfam" id="PF02298">
    <property type="entry name" value="Cu_bind_like"/>
    <property type="match status" value="1"/>
</dbReference>
<protein>
    <recommendedName>
        <fullName evidence="7">Phytocyanin domain-containing protein</fullName>
    </recommendedName>
</protein>
<evidence type="ECO:0000256" key="4">
    <source>
        <dbReference type="ARBA" id="ARBA00035011"/>
    </source>
</evidence>
<evidence type="ECO:0000256" key="5">
    <source>
        <dbReference type="ARBA" id="ARBA00037626"/>
    </source>
</evidence>
<dbReference type="Proteomes" id="UP001374584">
    <property type="component" value="Unassembled WGS sequence"/>
</dbReference>
<dbReference type="EMBL" id="JAYMYR010000011">
    <property type="protein sequence ID" value="KAK7333827.1"/>
    <property type="molecule type" value="Genomic_DNA"/>
</dbReference>
<dbReference type="InterPro" id="IPR039391">
    <property type="entry name" value="Phytocyanin-like"/>
</dbReference>
<dbReference type="GO" id="GO:0009055">
    <property type="term" value="F:electron transfer activity"/>
    <property type="evidence" value="ECO:0007669"/>
    <property type="project" value="InterPro"/>
</dbReference>
<feature type="signal peptide" evidence="6">
    <location>
        <begin position="1"/>
        <end position="24"/>
    </location>
</feature>
<dbReference type="InterPro" id="IPR008972">
    <property type="entry name" value="Cupredoxin"/>
</dbReference>
<dbReference type="Gene3D" id="2.60.40.420">
    <property type="entry name" value="Cupredoxins - blue copper proteins"/>
    <property type="match status" value="1"/>
</dbReference>
<dbReference type="PANTHER" id="PTHR33021">
    <property type="entry name" value="BLUE COPPER PROTEIN"/>
    <property type="match status" value="1"/>
</dbReference>
<evidence type="ECO:0000256" key="6">
    <source>
        <dbReference type="SAM" id="SignalP"/>
    </source>
</evidence>
<name>A0AAN9QFY2_PHACN</name>
<comment type="function">
    <text evidence="5">May act as a carbohydrate transporter.</text>
</comment>
<keyword evidence="9" id="KW-1185">Reference proteome</keyword>
<gene>
    <name evidence="8" type="ORF">VNO80_30606</name>
</gene>